<evidence type="ECO:0000313" key="2">
    <source>
        <dbReference type="EMBL" id="GBG59632.1"/>
    </source>
</evidence>
<protein>
    <submittedName>
        <fullName evidence="2">Uncharacterized protein</fullName>
    </submittedName>
</protein>
<name>A0A388JPJ4_CHABU</name>
<feature type="compositionally biased region" description="Polar residues" evidence="1">
    <location>
        <begin position="88"/>
        <end position="98"/>
    </location>
</feature>
<sequence>MGYAATLKKWHFTPTESNSSPPEGDKTKEEISMMIAELVATCNWQQQELQRLARVIDNDWDWQDGTTCGFHTRIEDLEKRDAVKPGSGPSTSQLLTRQLKQRIDQLTMR</sequence>
<gene>
    <name evidence="2" type="ORF">CBR_g49896</name>
</gene>
<dbReference type="Gramene" id="GBG59632">
    <property type="protein sequence ID" value="GBG59632"/>
    <property type="gene ID" value="CBR_g49896"/>
</dbReference>
<dbReference type="Proteomes" id="UP000265515">
    <property type="component" value="Unassembled WGS sequence"/>
</dbReference>
<proteinExistence type="predicted"/>
<organism evidence="2 3">
    <name type="scientific">Chara braunii</name>
    <name type="common">Braun's stonewort</name>
    <dbReference type="NCBI Taxonomy" id="69332"/>
    <lineage>
        <taxon>Eukaryota</taxon>
        <taxon>Viridiplantae</taxon>
        <taxon>Streptophyta</taxon>
        <taxon>Charophyceae</taxon>
        <taxon>Charales</taxon>
        <taxon>Characeae</taxon>
        <taxon>Chara</taxon>
    </lineage>
</organism>
<evidence type="ECO:0000313" key="3">
    <source>
        <dbReference type="Proteomes" id="UP000265515"/>
    </source>
</evidence>
<comment type="caution">
    <text evidence="2">The sequence shown here is derived from an EMBL/GenBank/DDBJ whole genome shotgun (WGS) entry which is preliminary data.</text>
</comment>
<reference evidence="2 3" key="1">
    <citation type="journal article" date="2018" name="Cell">
        <title>The Chara Genome: Secondary Complexity and Implications for Plant Terrestrialization.</title>
        <authorList>
            <person name="Nishiyama T."/>
            <person name="Sakayama H."/>
            <person name="Vries J.D."/>
            <person name="Buschmann H."/>
            <person name="Saint-Marcoux D."/>
            <person name="Ullrich K.K."/>
            <person name="Haas F.B."/>
            <person name="Vanderstraeten L."/>
            <person name="Becker D."/>
            <person name="Lang D."/>
            <person name="Vosolsobe S."/>
            <person name="Rombauts S."/>
            <person name="Wilhelmsson P.K.I."/>
            <person name="Janitza P."/>
            <person name="Kern R."/>
            <person name="Heyl A."/>
            <person name="Rumpler F."/>
            <person name="Villalobos L.I.A.C."/>
            <person name="Clay J.M."/>
            <person name="Skokan R."/>
            <person name="Toyoda A."/>
            <person name="Suzuki Y."/>
            <person name="Kagoshima H."/>
            <person name="Schijlen E."/>
            <person name="Tajeshwar N."/>
            <person name="Catarino B."/>
            <person name="Hetherington A.J."/>
            <person name="Saltykova A."/>
            <person name="Bonnot C."/>
            <person name="Breuninger H."/>
            <person name="Symeonidi A."/>
            <person name="Radhakrishnan G.V."/>
            <person name="Van Nieuwerburgh F."/>
            <person name="Deforce D."/>
            <person name="Chang C."/>
            <person name="Karol K.G."/>
            <person name="Hedrich R."/>
            <person name="Ulvskov P."/>
            <person name="Glockner G."/>
            <person name="Delwiche C.F."/>
            <person name="Petrasek J."/>
            <person name="Van de Peer Y."/>
            <person name="Friml J."/>
            <person name="Beilby M."/>
            <person name="Dolan L."/>
            <person name="Kohara Y."/>
            <person name="Sugano S."/>
            <person name="Fujiyama A."/>
            <person name="Delaux P.-M."/>
            <person name="Quint M."/>
            <person name="TheiBen G."/>
            <person name="Hagemann M."/>
            <person name="Harholt J."/>
            <person name="Dunand C."/>
            <person name="Zachgo S."/>
            <person name="Langdale J."/>
            <person name="Maumus F."/>
            <person name="Straeten D.V.D."/>
            <person name="Gould S.B."/>
            <person name="Rensing S.A."/>
        </authorList>
    </citation>
    <scope>NUCLEOTIDE SEQUENCE [LARGE SCALE GENOMIC DNA]</scope>
    <source>
        <strain evidence="2 3">S276</strain>
    </source>
</reference>
<feature type="region of interest" description="Disordered" evidence="1">
    <location>
        <begin position="1"/>
        <end position="28"/>
    </location>
</feature>
<keyword evidence="3" id="KW-1185">Reference proteome</keyword>
<dbReference type="AlphaFoldDB" id="A0A388JPJ4"/>
<evidence type="ECO:0000256" key="1">
    <source>
        <dbReference type="SAM" id="MobiDB-lite"/>
    </source>
</evidence>
<feature type="region of interest" description="Disordered" evidence="1">
    <location>
        <begin position="79"/>
        <end position="109"/>
    </location>
</feature>
<accession>A0A388JPJ4</accession>
<dbReference type="EMBL" id="BFEA01000005">
    <property type="protein sequence ID" value="GBG59632.1"/>
    <property type="molecule type" value="Genomic_DNA"/>
</dbReference>